<evidence type="ECO:0000313" key="15">
    <source>
        <dbReference type="EMBL" id="KKQ56655.1"/>
    </source>
</evidence>
<evidence type="ECO:0000256" key="9">
    <source>
        <dbReference type="HAMAP-Rule" id="MF_00318"/>
    </source>
</evidence>
<evidence type="ECO:0000256" key="5">
    <source>
        <dbReference type="ARBA" id="ARBA00022525"/>
    </source>
</evidence>
<dbReference type="GO" id="GO:0009986">
    <property type="term" value="C:cell surface"/>
    <property type="evidence" value="ECO:0007669"/>
    <property type="project" value="UniProtKB-SubCell"/>
</dbReference>
<dbReference type="STRING" id="1618583.US75_C0004G0009"/>
<dbReference type="Gene3D" id="3.20.20.120">
    <property type="entry name" value="Enolase-like C-terminal domain"/>
    <property type="match status" value="1"/>
</dbReference>
<dbReference type="GO" id="GO:0006096">
    <property type="term" value="P:glycolytic process"/>
    <property type="evidence" value="ECO:0007669"/>
    <property type="project" value="UniProtKB-UniRule"/>
</dbReference>
<dbReference type="GO" id="GO:0005576">
    <property type="term" value="C:extracellular region"/>
    <property type="evidence" value="ECO:0007669"/>
    <property type="project" value="UniProtKB-SubCell"/>
</dbReference>
<dbReference type="SFLD" id="SFLDS00001">
    <property type="entry name" value="Enolase"/>
    <property type="match status" value="1"/>
</dbReference>
<feature type="domain" description="Enolase N-terminal" evidence="14">
    <location>
        <begin position="12"/>
        <end position="142"/>
    </location>
</feature>
<comment type="cofactor">
    <cofactor evidence="12">
        <name>Mg(2+)</name>
        <dbReference type="ChEBI" id="CHEBI:18420"/>
    </cofactor>
    <text evidence="12">Mg(2+) is required for catalysis and for stabilizing the dimer.</text>
</comment>
<comment type="subcellular location">
    <subcellularLocation>
        <location evidence="9">Cytoplasm</location>
    </subcellularLocation>
    <subcellularLocation>
        <location evidence="9">Secreted</location>
    </subcellularLocation>
    <subcellularLocation>
        <location evidence="9">Cell surface</location>
    </subcellularLocation>
    <text evidence="9">Fractions of enolase are present in both the cytoplasm and on the cell surface.</text>
</comment>
<evidence type="ECO:0000256" key="1">
    <source>
        <dbReference type="ARBA" id="ARBA00005031"/>
    </source>
</evidence>
<dbReference type="InterPro" id="IPR000941">
    <property type="entry name" value="Enolase"/>
</dbReference>
<feature type="binding site" evidence="9">
    <location>
        <position position="403"/>
    </location>
    <ligand>
        <name>(2R)-2-phosphoglycerate</name>
        <dbReference type="ChEBI" id="CHEBI:58289"/>
    </ligand>
</feature>
<comment type="similarity">
    <text evidence="2 9">Belongs to the enolase family.</text>
</comment>
<dbReference type="PATRIC" id="fig|1618583.3.peg.207"/>
<feature type="binding site" evidence="9 12">
    <location>
        <position position="327"/>
    </location>
    <ligand>
        <name>Mg(2+)</name>
        <dbReference type="ChEBI" id="CHEBI:18420"/>
    </ligand>
</feature>
<feature type="binding site" evidence="9">
    <location>
        <position position="178"/>
    </location>
    <ligand>
        <name>(2R)-2-phosphoglycerate</name>
        <dbReference type="ChEBI" id="CHEBI:58289"/>
    </ligand>
</feature>
<dbReference type="InterPro" id="IPR036849">
    <property type="entry name" value="Enolase-like_C_sf"/>
</dbReference>
<evidence type="ECO:0000256" key="3">
    <source>
        <dbReference type="ARBA" id="ARBA00012058"/>
    </source>
</evidence>
<feature type="binding site" evidence="11">
    <location>
        <position position="300"/>
    </location>
    <ligand>
        <name>substrate</name>
    </ligand>
</feature>
<dbReference type="PANTHER" id="PTHR11902">
    <property type="entry name" value="ENOLASE"/>
    <property type="match status" value="1"/>
</dbReference>
<organism evidence="15 16">
    <name type="scientific">Candidatus Woesebacteria bacterium GW2011_GWC1_38_13</name>
    <dbReference type="NCBI Taxonomy" id="1618583"/>
    <lineage>
        <taxon>Bacteria</taxon>
        <taxon>Candidatus Woeseibacteriota</taxon>
    </lineage>
</organism>
<proteinExistence type="inferred from homology"/>
<dbReference type="InterPro" id="IPR020809">
    <property type="entry name" value="Enolase_CS"/>
</dbReference>
<protein>
    <recommendedName>
        <fullName evidence="4 9">Enolase</fullName>
        <ecNumber evidence="3 9">4.2.1.11</ecNumber>
    </recommendedName>
    <alternativeName>
        <fullName evidence="9">2-phospho-D-glycerate hydro-lyase</fullName>
    </alternativeName>
    <alternativeName>
        <fullName evidence="9">2-phosphoglycerate dehydratase</fullName>
    </alternativeName>
</protein>
<evidence type="ECO:0000313" key="16">
    <source>
        <dbReference type="Proteomes" id="UP000034096"/>
    </source>
</evidence>
<dbReference type="EMBL" id="LBUE01000004">
    <property type="protein sequence ID" value="KKQ56655.1"/>
    <property type="molecule type" value="Genomic_DNA"/>
</dbReference>
<evidence type="ECO:0000256" key="8">
    <source>
        <dbReference type="ARBA" id="ARBA00023239"/>
    </source>
</evidence>
<comment type="catalytic activity">
    <reaction evidence="9">
        <text>(2R)-2-phosphoglycerate = phosphoenolpyruvate + H2O</text>
        <dbReference type="Rhea" id="RHEA:10164"/>
        <dbReference type="ChEBI" id="CHEBI:15377"/>
        <dbReference type="ChEBI" id="CHEBI:58289"/>
        <dbReference type="ChEBI" id="CHEBI:58702"/>
        <dbReference type="EC" id="4.2.1.11"/>
    </reaction>
</comment>
<dbReference type="PROSITE" id="PS00164">
    <property type="entry name" value="ENOLASE"/>
    <property type="match status" value="1"/>
</dbReference>
<comment type="pathway">
    <text evidence="1 9">Carbohydrate degradation; glycolysis; pyruvate from D-glyceraldehyde 3-phosphate: step 4/5.</text>
</comment>
<dbReference type="InterPro" id="IPR020811">
    <property type="entry name" value="Enolase_N"/>
</dbReference>
<feature type="binding site" evidence="9 12">
    <location>
        <position position="257"/>
    </location>
    <ligand>
        <name>Mg(2+)</name>
        <dbReference type="ChEBI" id="CHEBI:18420"/>
    </ligand>
</feature>
<comment type="function">
    <text evidence="9">Catalyzes the reversible conversion of 2-phosphoglycerate (2-PG) into phosphoenolpyruvate (PEP). It is essential for the degradation of carbohydrates via glycolysis.</text>
</comment>
<comment type="caution">
    <text evidence="15">The sequence shown here is derived from an EMBL/GenBank/DDBJ whole genome shotgun (WGS) entry which is preliminary data.</text>
</comment>
<dbReference type="PRINTS" id="PR00148">
    <property type="entry name" value="ENOLASE"/>
</dbReference>
<evidence type="ECO:0000256" key="7">
    <source>
        <dbReference type="ARBA" id="ARBA00023152"/>
    </source>
</evidence>
<dbReference type="SMART" id="SM01192">
    <property type="entry name" value="Enolase_C"/>
    <property type="match status" value="1"/>
</dbReference>
<dbReference type="CDD" id="cd03313">
    <property type="entry name" value="enolase"/>
    <property type="match status" value="1"/>
</dbReference>
<dbReference type="Proteomes" id="UP000034096">
    <property type="component" value="Unassembled WGS sequence"/>
</dbReference>
<feature type="binding site" evidence="9">
    <location>
        <position position="381"/>
    </location>
    <ligand>
        <name>(2R)-2-phosphoglycerate</name>
        <dbReference type="ChEBI" id="CHEBI:58289"/>
    </ligand>
</feature>
<dbReference type="UniPathway" id="UPA00109">
    <property type="reaction ID" value="UER00187"/>
</dbReference>
<comment type="cofactor">
    <cofactor evidence="9">
        <name>Mg(2+)</name>
        <dbReference type="ChEBI" id="CHEBI:18420"/>
    </cofactor>
    <text evidence="9">Binds a second Mg(2+) ion via substrate during catalysis.</text>
</comment>
<dbReference type="GO" id="GO:0000287">
    <property type="term" value="F:magnesium ion binding"/>
    <property type="evidence" value="ECO:0007669"/>
    <property type="project" value="UniProtKB-UniRule"/>
</dbReference>
<feature type="binding site" evidence="9 12">
    <location>
        <position position="300"/>
    </location>
    <ligand>
        <name>Mg(2+)</name>
        <dbReference type="ChEBI" id="CHEBI:18420"/>
    </ligand>
</feature>
<dbReference type="GO" id="GO:0000015">
    <property type="term" value="C:phosphopyruvate hydratase complex"/>
    <property type="evidence" value="ECO:0007669"/>
    <property type="project" value="InterPro"/>
</dbReference>
<evidence type="ECO:0000259" key="14">
    <source>
        <dbReference type="SMART" id="SM01193"/>
    </source>
</evidence>
<dbReference type="SMART" id="SM01193">
    <property type="entry name" value="Enolase_N"/>
    <property type="match status" value="1"/>
</dbReference>
<keyword evidence="5 9" id="KW-0964">Secreted</keyword>
<evidence type="ECO:0000256" key="4">
    <source>
        <dbReference type="ARBA" id="ARBA00017068"/>
    </source>
</evidence>
<dbReference type="SFLD" id="SFLDG00178">
    <property type="entry name" value="enolase"/>
    <property type="match status" value="1"/>
</dbReference>
<keyword evidence="7 9" id="KW-0324">Glycolysis</keyword>
<feature type="active site" description="Proton donor" evidence="9 10">
    <location>
        <position position="220"/>
    </location>
</feature>
<accession>A0A0G0J003</accession>
<feature type="active site" description="Proton acceptor" evidence="9 10">
    <location>
        <position position="352"/>
    </location>
</feature>
<dbReference type="EC" id="4.2.1.11" evidence="3 9"/>
<keyword evidence="8 9" id="KW-0456">Lyase</keyword>
<dbReference type="SUPFAM" id="SSF54826">
    <property type="entry name" value="Enolase N-terminal domain-like"/>
    <property type="match status" value="1"/>
</dbReference>
<evidence type="ECO:0000259" key="13">
    <source>
        <dbReference type="SMART" id="SM01192"/>
    </source>
</evidence>
<keyword evidence="9 12" id="KW-0479">Metal-binding</keyword>
<feature type="binding site" evidence="9">
    <location>
        <position position="352"/>
    </location>
    <ligand>
        <name>(2R)-2-phosphoglycerate</name>
        <dbReference type="ChEBI" id="CHEBI:58289"/>
    </ligand>
</feature>
<gene>
    <name evidence="9" type="primary">eno</name>
    <name evidence="15" type="ORF">US75_C0004G0009</name>
</gene>
<reference evidence="15 16" key="1">
    <citation type="journal article" date="2015" name="Nature">
        <title>rRNA introns, odd ribosomes, and small enigmatic genomes across a large radiation of phyla.</title>
        <authorList>
            <person name="Brown C.T."/>
            <person name="Hug L.A."/>
            <person name="Thomas B.C."/>
            <person name="Sharon I."/>
            <person name="Castelle C.J."/>
            <person name="Singh A."/>
            <person name="Wilkins M.J."/>
            <person name="Williams K.H."/>
            <person name="Banfield J.F."/>
        </authorList>
    </citation>
    <scope>NUCLEOTIDE SEQUENCE [LARGE SCALE GENOMIC DNA]</scope>
</reference>
<feature type="binding site" evidence="11">
    <location>
        <position position="403"/>
    </location>
    <ligand>
        <name>substrate</name>
    </ligand>
</feature>
<sequence>MQREIYNHMAKINKVWAREILDSRGIPTVEAFCSTDNGFISVASVPSGTSTGSSESLELRDNDPTRFQGKGVLKAVNNINSFLSPAIAGMDINDQINIDKKLIATDGTKNKSRYGANAILAVSIACIKAAAACSSMSLYKYVYELSKSLGATNNMKIPTPLFNMINGGLHGAGNLDFQEFHVIPATSKKFSDCLRIGVEIYMTIGSNLKRRGAIHSVGHEGGYAPNLFTNADALEILVESIKETSYQLGIDVFLGLDVAASSFYKNGVYSIRDKSTALKDVDLMEYYKNINSLYHLALIEDMFHEEAWDSWKKMYSEFQGQVLIVGDDLLATNPELVQKAIKEKACDTILVKPNQIGTVSETINVIKLARSANWKVVVSHRSGETNDWFIADFAVGIGSEYVKFGAPCRGERVSKYNRLLAIESEISSS</sequence>
<dbReference type="HAMAP" id="MF_00318">
    <property type="entry name" value="Enolase"/>
    <property type="match status" value="1"/>
</dbReference>
<dbReference type="SFLD" id="SFLDF00002">
    <property type="entry name" value="enolase"/>
    <property type="match status" value="1"/>
</dbReference>
<dbReference type="InterPro" id="IPR020810">
    <property type="entry name" value="Enolase_C"/>
</dbReference>
<evidence type="ECO:0000256" key="2">
    <source>
        <dbReference type="ARBA" id="ARBA00009604"/>
    </source>
</evidence>
<dbReference type="PIRSF" id="PIRSF001400">
    <property type="entry name" value="Enolase"/>
    <property type="match status" value="1"/>
</dbReference>
<feature type="binding site" evidence="9">
    <location>
        <position position="382"/>
    </location>
    <ligand>
        <name>(2R)-2-phosphoglycerate</name>
        <dbReference type="ChEBI" id="CHEBI:58289"/>
    </ligand>
</feature>
<name>A0A0G0J003_9BACT</name>
<dbReference type="GO" id="GO:0004634">
    <property type="term" value="F:phosphopyruvate hydratase activity"/>
    <property type="evidence" value="ECO:0007669"/>
    <property type="project" value="UniProtKB-UniRule"/>
</dbReference>
<keyword evidence="6 9" id="KW-0460">Magnesium</keyword>
<feature type="binding site" evidence="11">
    <location>
        <position position="170"/>
    </location>
    <ligand>
        <name>substrate</name>
    </ligand>
</feature>
<keyword evidence="9" id="KW-0963">Cytoplasm</keyword>
<evidence type="ECO:0000256" key="10">
    <source>
        <dbReference type="PIRSR" id="PIRSR001400-1"/>
    </source>
</evidence>
<evidence type="ECO:0000256" key="12">
    <source>
        <dbReference type="PIRSR" id="PIRSR001400-3"/>
    </source>
</evidence>
<feature type="binding site" evidence="11">
    <location>
        <begin position="379"/>
        <end position="382"/>
    </location>
    <ligand>
        <name>substrate</name>
    </ligand>
</feature>
<dbReference type="SUPFAM" id="SSF51604">
    <property type="entry name" value="Enolase C-terminal domain-like"/>
    <property type="match status" value="1"/>
</dbReference>
<evidence type="ECO:0000256" key="11">
    <source>
        <dbReference type="PIRSR" id="PIRSR001400-2"/>
    </source>
</evidence>
<feature type="domain" description="Enolase C-terminal TIM barrel" evidence="13">
    <location>
        <begin position="154"/>
        <end position="429"/>
    </location>
</feature>
<feature type="binding site" evidence="11">
    <location>
        <position position="327"/>
    </location>
    <ligand>
        <name>substrate</name>
    </ligand>
</feature>
<dbReference type="NCBIfam" id="TIGR01060">
    <property type="entry name" value="eno"/>
    <property type="match status" value="1"/>
</dbReference>
<dbReference type="PANTHER" id="PTHR11902:SF1">
    <property type="entry name" value="ENOLASE"/>
    <property type="match status" value="1"/>
</dbReference>
<dbReference type="Pfam" id="PF03952">
    <property type="entry name" value="Enolase_N"/>
    <property type="match status" value="1"/>
</dbReference>
<dbReference type="InterPro" id="IPR029017">
    <property type="entry name" value="Enolase-like_N"/>
</dbReference>
<dbReference type="AlphaFoldDB" id="A0A0G0J003"/>
<feature type="binding site" evidence="11">
    <location>
        <position position="179"/>
    </location>
    <ligand>
        <name>substrate</name>
    </ligand>
</feature>
<dbReference type="Pfam" id="PF00113">
    <property type="entry name" value="Enolase_C"/>
    <property type="match status" value="1"/>
</dbReference>
<evidence type="ECO:0000256" key="6">
    <source>
        <dbReference type="ARBA" id="ARBA00022842"/>
    </source>
</evidence>
<dbReference type="Gene3D" id="3.30.390.10">
    <property type="entry name" value="Enolase-like, N-terminal domain"/>
    <property type="match status" value="1"/>
</dbReference>